<feature type="chain" id="PRO_5007131750" description="Outer membrane protein beta-barrel domain-containing protein" evidence="2">
    <location>
        <begin position="21"/>
        <end position="205"/>
    </location>
</feature>
<evidence type="ECO:0000259" key="3">
    <source>
        <dbReference type="Pfam" id="PF13505"/>
    </source>
</evidence>
<feature type="domain" description="Outer membrane protein beta-barrel" evidence="3">
    <location>
        <begin position="7"/>
        <end position="189"/>
    </location>
</feature>
<evidence type="ECO:0000313" key="5">
    <source>
        <dbReference type="Proteomes" id="UP000023435"/>
    </source>
</evidence>
<evidence type="ECO:0000256" key="1">
    <source>
        <dbReference type="ARBA" id="ARBA00022729"/>
    </source>
</evidence>
<dbReference type="OrthoDB" id="5974338at2"/>
<protein>
    <recommendedName>
        <fullName evidence="3">Outer membrane protein beta-barrel domain-containing protein</fullName>
    </recommendedName>
</protein>
<dbReference type="EMBL" id="JAJA02000001">
    <property type="protein sequence ID" value="KWS05143.1"/>
    <property type="molecule type" value="Genomic_DNA"/>
</dbReference>
<dbReference type="InterPro" id="IPR027385">
    <property type="entry name" value="Beta-barrel_OMP"/>
</dbReference>
<evidence type="ECO:0000256" key="2">
    <source>
        <dbReference type="SAM" id="SignalP"/>
    </source>
</evidence>
<keyword evidence="5" id="KW-1185">Reference proteome</keyword>
<keyword evidence="1 2" id="KW-0732">Signal</keyword>
<sequence>MKRALLALTLAAAIPFAASAAEGVSYNYVEAGYAKTDAKSSFADSDGWAVNGSYAFAPNFHVFGGYSKQETDAKNIFVGNGVFRTPSIDVDNWNLGVGYNHELTKRVDLLTRIAYQQSKADVNGLSISDKIKGGSVEAGVRGTLTPNWEGYALAGYQDYDKGYDGKFYGRVGTLVKFNQSWGITADAKFLDGGEKEFFVGPRFSF</sequence>
<accession>A0A108U9Q1</accession>
<proteinExistence type="predicted"/>
<feature type="signal peptide" evidence="2">
    <location>
        <begin position="1"/>
        <end position="20"/>
    </location>
</feature>
<gene>
    <name evidence="4" type="ORF">AZ78_2694</name>
</gene>
<dbReference type="SUPFAM" id="SSF56935">
    <property type="entry name" value="Porins"/>
    <property type="match status" value="1"/>
</dbReference>
<dbReference type="RefSeq" id="WP_036107614.1">
    <property type="nucleotide sequence ID" value="NZ_JAJA02000001.1"/>
</dbReference>
<dbReference type="Proteomes" id="UP000023435">
    <property type="component" value="Unassembled WGS sequence"/>
</dbReference>
<dbReference type="AlphaFoldDB" id="A0A108U9Q1"/>
<dbReference type="NCBIfam" id="NF041455">
    <property type="entry name" value="DSF_Ax21"/>
    <property type="match status" value="1"/>
</dbReference>
<comment type="caution">
    <text evidence="4">The sequence shown here is derived from an EMBL/GenBank/DDBJ whole genome shotgun (WGS) entry which is preliminary data.</text>
</comment>
<organism evidence="4 5">
    <name type="scientific">Lysobacter capsici AZ78</name>
    <dbReference type="NCBI Taxonomy" id="1444315"/>
    <lineage>
        <taxon>Bacteria</taxon>
        <taxon>Pseudomonadati</taxon>
        <taxon>Pseudomonadota</taxon>
        <taxon>Gammaproteobacteria</taxon>
        <taxon>Lysobacterales</taxon>
        <taxon>Lysobacteraceae</taxon>
        <taxon>Lysobacter</taxon>
    </lineage>
</organism>
<reference evidence="4 5" key="1">
    <citation type="journal article" date="2014" name="Genome Announc.">
        <title>Draft Genome Sequence of Lysobacter capsici AZ78, a Bacterium Antagonistic to Plant-Pathogenic Oomycetes.</title>
        <authorList>
            <person name="Puopolo G."/>
            <person name="Sonego P."/>
            <person name="Engelen K."/>
            <person name="Pertot I."/>
        </authorList>
    </citation>
    <scope>NUCLEOTIDE SEQUENCE [LARGE SCALE GENOMIC DNA]</scope>
    <source>
        <strain evidence="4 5">AZ78</strain>
    </source>
</reference>
<dbReference type="InterPro" id="IPR026364">
    <property type="entry name" value="Ax21"/>
</dbReference>
<name>A0A108U9Q1_9GAMM</name>
<dbReference type="InterPro" id="IPR023614">
    <property type="entry name" value="Porin_dom_sf"/>
</dbReference>
<dbReference type="GeneID" id="97901352"/>
<dbReference type="Pfam" id="PF13505">
    <property type="entry name" value="OMP_b-brl"/>
    <property type="match status" value="1"/>
</dbReference>
<evidence type="ECO:0000313" key="4">
    <source>
        <dbReference type="EMBL" id="KWS05143.1"/>
    </source>
</evidence>
<dbReference type="Gene3D" id="2.40.160.10">
    <property type="entry name" value="Porin"/>
    <property type="match status" value="1"/>
</dbReference>